<dbReference type="Proteomes" id="UP000305067">
    <property type="component" value="Unassembled WGS sequence"/>
</dbReference>
<feature type="region of interest" description="Disordered" evidence="1">
    <location>
        <begin position="228"/>
        <end position="251"/>
    </location>
</feature>
<sequence>MDFLLPPQPYNAQWTWSPPQLPSSSLPASCSCCPPRSQAQSLSSSSSAQNYLPSWNRYMPSQPQLPQWQYAQAALPPLNVPSGSGTGSSRGLAHLAPDGPKSVPTLIPELGFSPTPSEDYYSDVLPSPTGSPESQLSDMAEIHVVCNAPLVAPIPLPRHLPTLFSCELPDIDEDLSHPPYMRPYKRKRASSLHDTEHYHRLPIQNHTTAATSARSGIPSYEDESYIQPPAAKKRRHGSAVRSSFSGPSSSAGLASIPSSTAAYAPAPAFATSTRRTIAAYDLQPLAKHLPRRVGV</sequence>
<gene>
    <name evidence="2" type="ORF">BDV98DRAFT_652599</name>
</gene>
<organism evidence="2 3">
    <name type="scientific">Pterulicium gracile</name>
    <dbReference type="NCBI Taxonomy" id="1884261"/>
    <lineage>
        <taxon>Eukaryota</taxon>
        <taxon>Fungi</taxon>
        <taxon>Dikarya</taxon>
        <taxon>Basidiomycota</taxon>
        <taxon>Agaricomycotina</taxon>
        <taxon>Agaricomycetes</taxon>
        <taxon>Agaricomycetidae</taxon>
        <taxon>Agaricales</taxon>
        <taxon>Pleurotineae</taxon>
        <taxon>Pterulaceae</taxon>
        <taxon>Pterulicium</taxon>
    </lineage>
</organism>
<accession>A0A5C3R3D5</accession>
<dbReference type="OrthoDB" id="3029761at2759"/>
<feature type="region of interest" description="Disordered" evidence="1">
    <location>
        <begin position="79"/>
        <end position="100"/>
    </location>
</feature>
<dbReference type="AlphaFoldDB" id="A0A5C3R3D5"/>
<keyword evidence="3" id="KW-1185">Reference proteome</keyword>
<feature type="region of interest" description="Disordered" evidence="1">
    <location>
        <begin position="16"/>
        <end position="48"/>
    </location>
</feature>
<evidence type="ECO:0000256" key="1">
    <source>
        <dbReference type="SAM" id="MobiDB-lite"/>
    </source>
</evidence>
<evidence type="ECO:0000313" key="3">
    <source>
        <dbReference type="Proteomes" id="UP000305067"/>
    </source>
</evidence>
<name>A0A5C3R3D5_9AGAR</name>
<evidence type="ECO:0000313" key="2">
    <source>
        <dbReference type="EMBL" id="TFL07710.1"/>
    </source>
</evidence>
<feature type="compositionally biased region" description="Low complexity" evidence="1">
    <location>
        <begin position="22"/>
        <end position="48"/>
    </location>
</feature>
<protein>
    <submittedName>
        <fullName evidence="2">Uncharacterized protein</fullName>
    </submittedName>
</protein>
<reference evidence="2 3" key="1">
    <citation type="journal article" date="2019" name="Nat. Ecol. Evol.">
        <title>Megaphylogeny resolves global patterns of mushroom evolution.</title>
        <authorList>
            <person name="Varga T."/>
            <person name="Krizsan K."/>
            <person name="Foldi C."/>
            <person name="Dima B."/>
            <person name="Sanchez-Garcia M."/>
            <person name="Sanchez-Ramirez S."/>
            <person name="Szollosi G.J."/>
            <person name="Szarkandi J.G."/>
            <person name="Papp V."/>
            <person name="Albert L."/>
            <person name="Andreopoulos W."/>
            <person name="Angelini C."/>
            <person name="Antonin V."/>
            <person name="Barry K.W."/>
            <person name="Bougher N.L."/>
            <person name="Buchanan P."/>
            <person name="Buyck B."/>
            <person name="Bense V."/>
            <person name="Catcheside P."/>
            <person name="Chovatia M."/>
            <person name="Cooper J."/>
            <person name="Damon W."/>
            <person name="Desjardin D."/>
            <person name="Finy P."/>
            <person name="Geml J."/>
            <person name="Haridas S."/>
            <person name="Hughes K."/>
            <person name="Justo A."/>
            <person name="Karasinski D."/>
            <person name="Kautmanova I."/>
            <person name="Kiss B."/>
            <person name="Kocsube S."/>
            <person name="Kotiranta H."/>
            <person name="LaButti K.M."/>
            <person name="Lechner B.E."/>
            <person name="Liimatainen K."/>
            <person name="Lipzen A."/>
            <person name="Lukacs Z."/>
            <person name="Mihaltcheva S."/>
            <person name="Morgado L.N."/>
            <person name="Niskanen T."/>
            <person name="Noordeloos M.E."/>
            <person name="Ohm R.A."/>
            <person name="Ortiz-Santana B."/>
            <person name="Ovrebo C."/>
            <person name="Racz N."/>
            <person name="Riley R."/>
            <person name="Savchenko A."/>
            <person name="Shiryaev A."/>
            <person name="Soop K."/>
            <person name="Spirin V."/>
            <person name="Szebenyi C."/>
            <person name="Tomsovsky M."/>
            <person name="Tulloss R.E."/>
            <person name="Uehling J."/>
            <person name="Grigoriev I.V."/>
            <person name="Vagvolgyi C."/>
            <person name="Papp T."/>
            <person name="Martin F.M."/>
            <person name="Miettinen O."/>
            <person name="Hibbett D.S."/>
            <person name="Nagy L.G."/>
        </authorList>
    </citation>
    <scope>NUCLEOTIDE SEQUENCE [LARGE SCALE GENOMIC DNA]</scope>
    <source>
        <strain evidence="2 3">CBS 309.79</strain>
    </source>
</reference>
<feature type="compositionally biased region" description="Low complexity" evidence="1">
    <location>
        <begin position="239"/>
        <end position="251"/>
    </location>
</feature>
<proteinExistence type="predicted"/>
<dbReference type="EMBL" id="ML178814">
    <property type="protein sequence ID" value="TFL07710.1"/>
    <property type="molecule type" value="Genomic_DNA"/>
</dbReference>